<evidence type="ECO:0000256" key="4">
    <source>
        <dbReference type="ARBA" id="ARBA00023163"/>
    </source>
</evidence>
<dbReference type="RefSeq" id="WP_035963268.1">
    <property type="nucleotide sequence ID" value="NZ_JFHE01000008.1"/>
</dbReference>
<dbReference type="SUPFAM" id="SSF46785">
    <property type="entry name" value="Winged helix' DNA-binding domain"/>
    <property type="match status" value="1"/>
</dbReference>
<dbReference type="AlphaFoldDB" id="A0A069PDA3"/>
<organism evidence="6 7">
    <name type="scientific">Caballeronia grimmiae</name>
    <dbReference type="NCBI Taxonomy" id="1071679"/>
    <lineage>
        <taxon>Bacteria</taxon>
        <taxon>Pseudomonadati</taxon>
        <taxon>Pseudomonadota</taxon>
        <taxon>Betaproteobacteria</taxon>
        <taxon>Burkholderiales</taxon>
        <taxon>Burkholderiaceae</taxon>
        <taxon>Caballeronia</taxon>
    </lineage>
</organism>
<dbReference type="PANTHER" id="PTHR30537">
    <property type="entry name" value="HTH-TYPE TRANSCRIPTIONAL REGULATOR"/>
    <property type="match status" value="1"/>
</dbReference>
<dbReference type="PROSITE" id="PS50931">
    <property type="entry name" value="HTH_LYSR"/>
    <property type="match status" value="1"/>
</dbReference>
<keyword evidence="4" id="KW-0804">Transcription</keyword>
<dbReference type="OrthoDB" id="9072091at2"/>
<keyword evidence="3" id="KW-0238">DNA-binding</keyword>
<dbReference type="eggNOG" id="COG0583">
    <property type="taxonomic scope" value="Bacteria"/>
</dbReference>
<dbReference type="InterPro" id="IPR005119">
    <property type="entry name" value="LysR_subst-bd"/>
</dbReference>
<sequence>MENDIGWELYRTFLAVLREGSLSGAARALGITQPTVGRHVEALERALAVGLFTRSQNGLQPTDVALALQSHAEAMQSTAASLRRAASGHAGDDGAGVQGVVRVSASEVVGVEVLPPVIAALRERHPRLIVELVLSNRVQDLLRREVDIAVRMVRPRQTQLVARRVGVIDVGLHARRDYLDRHGTPRNMAALAEHAVIGYDQPNAFIRDVSRTLPGFRHATFSMRADSDLAQLALVRAGAGIGGCHVAIARRDGLVRVLSKAFALQLETWVTMHEDLRASPRCRVTFDALADALEQYAR</sequence>
<protein>
    <submittedName>
        <fullName evidence="6">LysR family transcriptional regulator</fullName>
    </submittedName>
</protein>
<dbReference type="InterPro" id="IPR000847">
    <property type="entry name" value="LysR_HTH_N"/>
</dbReference>
<comment type="similarity">
    <text evidence="1">Belongs to the LysR transcriptional regulatory family.</text>
</comment>
<dbReference type="SUPFAM" id="SSF53850">
    <property type="entry name" value="Periplasmic binding protein-like II"/>
    <property type="match status" value="1"/>
</dbReference>
<dbReference type="GO" id="GO:0006351">
    <property type="term" value="P:DNA-templated transcription"/>
    <property type="evidence" value="ECO:0007669"/>
    <property type="project" value="TreeGrafter"/>
</dbReference>
<dbReference type="Proteomes" id="UP000027439">
    <property type="component" value="Unassembled WGS sequence"/>
</dbReference>
<dbReference type="PANTHER" id="PTHR30537:SF3">
    <property type="entry name" value="TRANSCRIPTIONAL REGULATORY PROTEIN"/>
    <property type="match status" value="1"/>
</dbReference>
<dbReference type="GO" id="GO:0003700">
    <property type="term" value="F:DNA-binding transcription factor activity"/>
    <property type="evidence" value="ECO:0007669"/>
    <property type="project" value="InterPro"/>
</dbReference>
<dbReference type="Gene3D" id="3.40.190.290">
    <property type="match status" value="1"/>
</dbReference>
<evidence type="ECO:0000313" key="7">
    <source>
        <dbReference type="Proteomes" id="UP000027439"/>
    </source>
</evidence>
<dbReference type="InterPro" id="IPR058163">
    <property type="entry name" value="LysR-type_TF_proteobact-type"/>
</dbReference>
<evidence type="ECO:0000259" key="5">
    <source>
        <dbReference type="PROSITE" id="PS50931"/>
    </source>
</evidence>
<gene>
    <name evidence="6" type="ORF">BG57_31680</name>
</gene>
<dbReference type="Pfam" id="PF03466">
    <property type="entry name" value="LysR_substrate"/>
    <property type="match status" value="1"/>
</dbReference>
<evidence type="ECO:0000313" key="6">
    <source>
        <dbReference type="EMBL" id="KDR35301.1"/>
    </source>
</evidence>
<evidence type="ECO:0000256" key="2">
    <source>
        <dbReference type="ARBA" id="ARBA00023015"/>
    </source>
</evidence>
<dbReference type="EMBL" id="JFHE01000008">
    <property type="protein sequence ID" value="KDR35301.1"/>
    <property type="molecule type" value="Genomic_DNA"/>
</dbReference>
<proteinExistence type="inferred from homology"/>
<feature type="domain" description="HTH lysR-type" evidence="5">
    <location>
        <begin position="11"/>
        <end position="62"/>
    </location>
</feature>
<accession>A0A069PDA3</accession>
<comment type="caution">
    <text evidence="6">The sequence shown here is derived from an EMBL/GenBank/DDBJ whole genome shotgun (WGS) entry which is preliminary data.</text>
</comment>
<keyword evidence="2" id="KW-0805">Transcription regulation</keyword>
<dbReference type="STRING" id="1071679.BG57_31680"/>
<name>A0A069PDA3_9BURK</name>
<dbReference type="InterPro" id="IPR036390">
    <property type="entry name" value="WH_DNA-bd_sf"/>
</dbReference>
<evidence type="ECO:0000256" key="1">
    <source>
        <dbReference type="ARBA" id="ARBA00009437"/>
    </source>
</evidence>
<dbReference type="Gene3D" id="1.10.10.10">
    <property type="entry name" value="Winged helix-like DNA-binding domain superfamily/Winged helix DNA-binding domain"/>
    <property type="match status" value="1"/>
</dbReference>
<dbReference type="InterPro" id="IPR036388">
    <property type="entry name" value="WH-like_DNA-bd_sf"/>
</dbReference>
<dbReference type="GO" id="GO:0043565">
    <property type="term" value="F:sequence-specific DNA binding"/>
    <property type="evidence" value="ECO:0007669"/>
    <property type="project" value="TreeGrafter"/>
</dbReference>
<dbReference type="PRINTS" id="PR00039">
    <property type="entry name" value="HTHLYSR"/>
</dbReference>
<evidence type="ECO:0000256" key="3">
    <source>
        <dbReference type="ARBA" id="ARBA00023125"/>
    </source>
</evidence>
<reference evidence="6 7" key="1">
    <citation type="submission" date="2014-03" db="EMBL/GenBank/DDBJ databases">
        <title>Draft Genome Sequences of Four Burkholderia Strains.</title>
        <authorList>
            <person name="Liu X.Y."/>
            <person name="Li C.X."/>
            <person name="Xu J.H."/>
        </authorList>
    </citation>
    <scope>NUCLEOTIDE SEQUENCE [LARGE SCALE GENOMIC DNA]</scope>
    <source>
        <strain evidence="6 7">R27</strain>
    </source>
</reference>
<dbReference type="Pfam" id="PF00126">
    <property type="entry name" value="HTH_1"/>
    <property type="match status" value="1"/>
</dbReference>